<comment type="caution">
    <text evidence="1">The sequence shown here is derived from an EMBL/GenBank/DDBJ whole genome shotgun (WGS) entry which is preliminary data.</text>
</comment>
<evidence type="ECO:0000313" key="1">
    <source>
        <dbReference type="EMBL" id="MVN88950.1"/>
    </source>
</evidence>
<gene>
    <name evidence="1" type="ORF">GO986_19600</name>
</gene>
<sequence>MTVPPPAPTRPRARRRPLPLLLGVGALLLAGTYAGATALFSSRAQTLTRDLTAGLQLSAQASGAAKVEQLSYQRGLTRSTQTMRVTLTDAAAPVNLLVTNEIQHGPLPGFQAAGQAVIHTTVRFEDPKLQAGYERAFPADKPKLLTRIALNGDTTSDLGVPAGTVTEEGTKLTWQALKGQVEVRGLQTRANLTWPGLQMSGPDGSGQVGNVTLTSDLRRSGPEDRLGTGSSTLKLAQVRLGDGSEQVNVQDVAVTAQSALKGEHYDVAMNYDIGRAEGAGQRYGGVQLHLGVGHLAQAPLHRLLVLLDETRKTTGAASAAGGLNALTPEQEKQAGADLLALVKDKPVLTLDRLSLKGEGGEVLLTGSAALPGATALSDSDLKALLEEPTGALGLLDVQANLQGSEAAMRGLLGTFGRGLEDNLDAFIEAGYLKRSGDTLSLALRLNQGEPTLNGQSMADF</sequence>
<accession>A0A7C9I196</accession>
<dbReference type="RefSeq" id="WP_157461207.1">
    <property type="nucleotide sequence ID" value="NZ_WQLB01000038.1"/>
</dbReference>
<protein>
    <submittedName>
        <fullName evidence="1">DUF945 family protein</fullName>
    </submittedName>
</protein>
<dbReference type="Proteomes" id="UP000483286">
    <property type="component" value="Unassembled WGS sequence"/>
</dbReference>
<dbReference type="Pfam" id="PF06097">
    <property type="entry name" value="DUF945"/>
    <property type="match status" value="1"/>
</dbReference>
<name>A0A7C9I196_9DEIO</name>
<dbReference type="AlphaFoldDB" id="A0A7C9I196"/>
<dbReference type="EMBL" id="WQLB01000038">
    <property type="protein sequence ID" value="MVN88950.1"/>
    <property type="molecule type" value="Genomic_DNA"/>
</dbReference>
<evidence type="ECO:0000313" key="2">
    <source>
        <dbReference type="Proteomes" id="UP000483286"/>
    </source>
</evidence>
<organism evidence="1 2">
    <name type="scientific">Deinococcus arboris</name>
    <dbReference type="NCBI Taxonomy" id="2682977"/>
    <lineage>
        <taxon>Bacteria</taxon>
        <taxon>Thermotogati</taxon>
        <taxon>Deinococcota</taxon>
        <taxon>Deinococci</taxon>
        <taxon>Deinococcales</taxon>
        <taxon>Deinococcaceae</taxon>
        <taxon>Deinococcus</taxon>
    </lineage>
</organism>
<reference evidence="1 2" key="1">
    <citation type="submission" date="2019-12" db="EMBL/GenBank/DDBJ databases">
        <title>Deinococcus sp. HMF7620 Genome sequencing and assembly.</title>
        <authorList>
            <person name="Kang H."/>
            <person name="Kim H."/>
            <person name="Joh K."/>
        </authorList>
    </citation>
    <scope>NUCLEOTIDE SEQUENCE [LARGE SCALE GENOMIC DNA]</scope>
    <source>
        <strain evidence="1 2">HMF7620</strain>
    </source>
</reference>
<proteinExistence type="predicted"/>
<keyword evidence="2" id="KW-1185">Reference proteome</keyword>
<dbReference type="InterPro" id="IPR010352">
    <property type="entry name" value="DUF945"/>
</dbReference>